<reference evidence="2" key="2">
    <citation type="journal article" date="2017" name="Nat. Plants">
        <title>The Aegilops tauschii genome reveals multiple impacts of transposons.</title>
        <authorList>
            <person name="Zhao G."/>
            <person name="Zou C."/>
            <person name="Li K."/>
            <person name="Wang K."/>
            <person name="Li T."/>
            <person name="Gao L."/>
            <person name="Zhang X."/>
            <person name="Wang H."/>
            <person name="Yang Z."/>
            <person name="Liu X."/>
            <person name="Jiang W."/>
            <person name="Mao L."/>
            <person name="Kong X."/>
            <person name="Jiao Y."/>
            <person name="Jia J."/>
        </authorList>
    </citation>
    <scope>NUCLEOTIDE SEQUENCE [LARGE SCALE GENOMIC DNA]</scope>
    <source>
        <strain evidence="2">cv. AL8/78</strain>
    </source>
</reference>
<protein>
    <recommendedName>
        <fullName evidence="3">Endonuclease/exonuclease/phosphatase domain-containing protein</fullName>
    </recommendedName>
</protein>
<keyword evidence="2" id="KW-1185">Reference proteome</keyword>
<sequence>MQELRDIRDECPGLWMLCGDFNLIYRDEDKNNGNVIYRSKNVAGTSTSTTA</sequence>
<reference evidence="1" key="5">
    <citation type="journal article" date="2021" name="G3 (Bethesda)">
        <title>Aegilops tauschii genome assembly Aet v5.0 features greater sequence contiguity and improved annotation.</title>
        <authorList>
            <person name="Wang L."/>
            <person name="Zhu T."/>
            <person name="Rodriguez J.C."/>
            <person name="Deal K.R."/>
            <person name="Dubcovsky J."/>
            <person name="McGuire P.E."/>
            <person name="Lux T."/>
            <person name="Spannagl M."/>
            <person name="Mayer K.F.X."/>
            <person name="Baldrich P."/>
            <person name="Meyers B.C."/>
            <person name="Huo N."/>
            <person name="Gu Y.Q."/>
            <person name="Zhou H."/>
            <person name="Devos K.M."/>
            <person name="Bennetzen J.L."/>
            <person name="Unver T."/>
            <person name="Budak H."/>
            <person name="Gulick P.J."/>
            <person name="Galiba G."/>
            <person name="Kalapos B."/>
            <person name="Nelson D.R."/>
            <person name="Li P."/>
            <person name="You F.M."/>
            <person name="Luo M.C."/>
            <person name="Dvorak J."/>
        </authorList>
    </citation>
    <scope>NUCLEOTIDE SEQUENCE [LARGE SCALE GENOMIC DNA]</scope>
    <source>
        <strain evidence="1">cv. AL8/78</strain>
    </source>
</reference>
<reference evidence="2" key="1">
    <citation type="journal article" date="2014" name="Science">
        <title>Ancient hybridizations among the ancestral genomes of bread wheat.</title>
        <authorList>
            <consortium name="International Wheat Genome Sequencing Consortium,"/>
            <person name="Marcussen T."/>
            <person name="Sandve S.R."/>
            <person name="Heier L."/>
            <person name="Spannagl M."/>
            <person name="Pfeifer M."/>
            <person name="Jakobsen K.S."/>
            <person name="Wulff B.B."/>
            <person name="Steuernagel B."/>
            <person name="Mayer K.F."/>
            <person name="Olsen O.A."/>
        </authorList>
    </citation>
    <scope>NUCLEOTIDE SEQUENCE [LARGE SCALE GENOMIC DNA]</scope>
    <source>
        <strain evidence="2">cv. AL8/78</strain>
    </source>
</reference>
<dbReference type="Proteomes" id="UP000015105">
    <property type="component" value="Chromosome 1D"/>
</dbReference>
<dbReference type="EnsemblPlants" id="AET1Gv20589400.2">
    <property type="protein sequence ID" value="AET1Gv20589400.2"/>
    <property type="gene ID" value="AET1Gv20589400"/>
</dbReference>
<reference evidence="1" key="4">
    <citation type="submission" date="2019-03" db="UniProtKB">
        <authorList>
            <consortium name="EnsemblPlants"/>
        </authorList>
    </citation>
    <scope>IDENTIFICATION</scope>
</reference>
<dbReference type="AlphaFoldDB" id="A0A452Z0G1"/>
<evidence type="ECO:0008006" key="3">
    <source>
        <dbReference type="Google" id="ProtNLM"/>
    </source>
</evidence>
<evidence type="ECO:0000313" key="1">
    <source>
        <dbReference type="EnsemblPlants" id="AET1Gv20589400.2"/>
    </source>
</evidence>
<evidence type="ECO:0000313" key="2">
    <source>
        <dbReference type="Proteomes" id="UP000015105"/>
    </source>
</evidence>
<proteinExistence type="predicted"/>
<dbReference type="Gramene" id="AET1Gv20589400.2">
    <property type="protein sequence ID" value="AET1Gv20589400.2"/>
    <property type="gene ID" value="AET1Gv20589400"/>
</dbReference>
<accession>A0A452Z0G1</accession>
<reference evidence="1" key="3">
    <citation type="journal article" date="2017" name="Nature">
        <title>Genome sequence of the progenitor of the wheat D genome Aegilops tauschii.</title>
        <authorList>
            <person name="Luo M.C."/>
            <person name="Gu Y.Q."/>
            <person name="Puiu D."/>
            <person name="Wang H."/>
            <person name="Twardziok S.O."/>
            <person name="Deal K.R."/>
            <person name="Huo N."/>
            <person name="Zhu T."/>
            <person name="Wang L."/>
            <person name="Wang Y."/>
            <person name="McGuire P.E."/>
            <person name="Liu S."/>
            <person name="Long H."/>
            <person name="Ramasamy R.K."/>
            <person name="Rodriguez J.C."/>
            <person name="Van S.L."/>
            <person name="Yuan L."/>
            <person name="Wang Z."/>
            <person name="Xia Z."/>
            <person name="Xiao L."/>
            <person name="Anderson O.D."/>
            <person name="Ouyang S."/>
            <person name="Liang Y."/>
            <person name="Zimin A.V."/>
            <person name="Pertea G."/>
            <person name="Qi P."/>
            <person name="Bennetzen J.L."/>
            <person name="Dai X."/>
            <person name="Dawson M.W."/>
            <person name="Muller H.G."/>
            <person name="Kugler K."/>
            <person name="Rivarola-Duarte L."/>
            <person name="Spannagl M."/>
            <person name="Mayer K.F.X."/>
            <person name="Lu F.H."/>
            <person name="Bevan M.W."/>
            <person name="Leroy P."/>
            <person name="Li P."/>
            <person name="You F.M."/>
            <person name="Sun Q."/>
            <person name="Liu Z."/>
            <person name="Lyons E."/>
            <person name="Wicker T."/>
            <person name="Salzberg S.L."/>
            <person name="Devos K.M."/>
            <person name="Dvorak J."/>
        </authorList>
    </citation>
    <scope>NUCLEOTIDE SEQUENCE [LARGE SCALE GENOMIC DNA]</scope>
    <source>
        <strain evidence="1">cv. AL8/78</strain>
    </source>
</reference>
<organism evidence="1 2">
    <name type="scientific">Aegilops tauschii subsp. strangulata</name>
    <name type="common">Goatgrass</name>
    <dbReference type="NCBI Taxonomy" id="200361"/>
    <lineage>
        <taxon>Eukaryota</taxon>
        <taxon>Viridiplantae</taxon>
        <taxon>Streptophyta</taxon>
        <taxon>Embryophyta</taxon>
        <taxon>Tracheophyta</taxon>
        <taxon>Spermatophyta</taxon>
        <taxon>Magnoliopsida</taxon>
        <taxon>Liliopsida</taxon>
        <taxon>Poales</taxon>
        <taxon>Poaceae</taxon>
        <taxon>BOP clade</taxon>
        <taxon>Pooideae</taxon>
        <taxon>Triticodae</taxon>
        <taxon>Triticeae</taxon>
        <taxon>Triticinae</taxon>
        <taxon>Aegilops</taxon>
    </lineage>
</organism>
<name>A0A452Z0G1_AEGTS</name>